<gene>
    <name evidence="2" type="ordered locus">AZC_2999</name>
</gene>
<dbReference type="RefSeq" id="WP_012171523.1">
    <property type="nucleotide sequence ID" value="NC_009937.1"/>
</dbReference>
<keyword evidence="3" id="KW-1185">Reference proteome</keyword>
<dbReference type="HOGENOM" id="CLU_023620_2_0_5"/>
<reference evidence="2 3" key="6">
    <citation type="journal article" date="2011" name="Appl. Environ. Microbiol.">
        <title>Involvement of the azorhizobial chromosome partition gene (parA) in the onset of bacteroid differentiation during Sesbania rostrata stem nodule development.</title>
        <authorList>
            <person name="Liu CT."/>
            <person name="Lee KB."/>
            <person name="Wang YS."/>
            <person name="Peng MH."/>
            <person name="Lee KT."/>
            <person name="Suzuki S."/>
            <person name="Suzuki T."/>
            <person name="Oyaizu H."/>
        </authorList>
    </citation>
    <scope>NUCLEOTIDE SEQUENCE [LARGE SCALE GENOMIC DNA]</scope>
    <source>
        <strain evidence="3">ATCC 43989 / DSM 5975 / JCM 20966 / LMG 6465 / NBRC 14845 / NCIMB 13405 / ORS 571</strain>
    </source>
</reference>
<dbReference type="CDD" id="cd01299">
    <property type="entry name" value="Met_dep_hydrolase_A"/>
    <property type="match status" value="1"/>
</dbReference>
<dbReference type="Proteomes" id="UP000000270">
    <property type="component" value="Chromosome"/>
</dbReference>
<dbReference type="STRING" id="438753.AZC_2999"/>
<dbReference type="SUPFAM" id="SSF51556">
    <property type="entry name" value="Metallo-dependent hydrolases"/>
    <property type="match status" value="1"/>
</dbReference>
<dbReference type="InterPro" id="IPR011059">
    <property type="entry name" value="Metal-dep_hydrolase_composite"/>
</dbReference>
<dbReference type="eggNOG" id="COG1228">
    <property type="taxonomic scope" value="Bacteria"/>
</dbReference>
<dbReference type="AlphaFoldDB" id="A8IDV4"/>
<evidence type="ECO:0000259" key="1">
    <source>
        <dbReference type="Pfam" id="PF01979"/>
    </source>
</evidence>
<dbReference type="Pfam" id="PF01979">
    <property type="entry name" value="Amidohydro_1"/>
    <property type="match status" value="1"/>
</dbReference>
<protein>
    <submittedName>
        <fullName evidence="2">Amidohydrolase</fullName>
    </submittedName>
</protein>
<organism evidence="2 3">
    <name type="scientific">Azorhizobium caulinodans (strain ATCC 43989 / DSM 5975 / JCM 20966 / LMG 6465 / NBRC 14845 / NCIMB 13405 / ORS 571)</name>
    <dbReference type="NCBI Taxonomy" id="438753"/>
    <lineage>
        <taxon>Bacteria</taxon>
        <taxon>Pseudomonadati</taxon>
        <taxon>Pseudomonadota</taxon>
        <taxon>Alphaproteobacteria</taxon>
        <taxon>Hyphomicrobiales</taxon>
        <taxon>Xanthobacteraceae</taxon>
        <taxon>Azorhizobium</taxon>
    </lineage>
</organism>
<keyword evidence="2" id="KW-0378">Hydrolase</keyword>
<evidence type="ECO:0000313" key="2">
    <source>
        <dbReference type="EMBL" id="BAF88997.1"/>
    </source>
</evidence>
<dbReference type="PANTHER" id="PTHR43135">
    <property type="entry name" value="ALPHA-D-RIBOSE 1-METHYLPHOSPHONATE 5-TRIPHOSPHATE DIPHOSPHATASE"/>
    <property type="match status" value="1"/>
</dbReference>
<dbReference type="KEGG" id="azc:AZC_2999"/>
<dbReference type="PANTHER" id="PTHR43135:SF3">
    <property type="entry name" value="ALPHA-D-RIBOSE 1-METHYLPHOSPHONATE 5-TRIPHOSPHATE DIPHOSPHATASE"/>
    <property type="match status" value="1"/>
</dbReference>
<reference evidence="2 3" key="1">
    <citation type="journal article" date="2007" name="Appl. Environ. Microbiol.">
        <title>Rhizobial factors required for stem nodule maturation and maintenance in Sesbania rostrata-Azorhizobium caulinodans ORS571 symbiosis.</title>
        <authorList>
            <person name="Suzuki S."/>
            <person name="Aono T."/>
            <person name="Lee KB."/>
            <person name="Suzuki T."/>
            <person name="Liu CT."/>
            <person name="Miwa H."/>
            <person name="Wakao S."/>
            <person name="Iki T."/>
            <person name="Oyaizu H."/>
        </authorList>
    </citation>
    <scope>NUCLEOTIDE SEQUENCE [LARGE SCALE GENOMIC DNA]</scope>
    <source>
        <strain evidence="3">ATCC 43989 / DSM 5975 / JCM 20966 / LMG 6465 / NBRC 14845 / NCIMB 13405 / ORS 571</strain>
    </source>
</reference>
<sequence>MALLITNAHIVDGTSAERGEKVDVLVEGDVIREVAPKIAAASAEVIDLKGRTLMPGLIDAHVHTIACLADLGANAKLPDSLVAVRAMKLLGEMLMRGFTTVRDLGGADRGLKVAAAEGFLPAPRIVICGKALSQTGGHCDFRGPYDDRETTRTGFRLGALGRVVDGVPEMRRAAREEIKGGADFIKIMANGGVASPTDPIHFLGFAREELLAVVEEAQNAGTYVSAHLYTDEGIRRAVECGVHSLEHCNLIKADTAKFAAEQGAIAVPTLVTYDKLSSEGAAMGFPAGSVAKIDNVRLAGMESIAIMRAAGLPMAYGSDLLGEMHRHQSEEFVIRGRVLPAHEVIASATTIAARLLRMEGQIGTVAPGAFADLIAVDGDPLKDLSLLTGQGQHMPLIMKGGVCVKRTALN</sequence>
<name>A8IDV4_AZOC5</name>
<dbReference type="EMBL" id="AP009384">
    <property type="protein sequence ID" value="BAF88997.1"/>
    <property type="molecule type" value="Genomic_DNA"/>
</dbReference>
<reference evidence="2 3" key="4">
    <citation type="journal article" date="2009" name="Appl. Environ. Microbiol.">
        <title>Comparative genome-wide transcriptional profiling of Azorhizobium caulinodans ORS571 grown under free-living and symbiotic conditions.</title>
        <authorList>
            <person name="Tsukada S."/>
            <person name="Aono T."/>
            <person name="Akiba N."/>
            <person name="Lee KB."/>
            <person name="Liu CT."/>
            <person name="Toyazaki H."/>
            <person name="Oyaizu H."/>
        </authorList>
    </citation>
    <scope>NUCLEOTIDE SEQUENCE [LARGE SCALE GENOMIC DNA]</scope>
    <source>
        <strain evidence="3">ATCC 43989 / DSM 5975 / JCM 20966 / LMG 6465 / NBRC 14845 / NCIMB 13405 / ORS 571</strain>
    </source>
</reference>
<reference evidence="2 3" key="3">
    <citation type="journal article" date="2008" name="BMC Genomics">
        <title>The genome of the versatile nitrogen fixer Azorhizobium caulinodans ORS571.</title>
        <authorList>
            <person name="Lee KB."/>
            <person name="Backer P.D."/>
            <person name="Aono T."/>
            <person name="Liu CT."/>
            <person name="Suzuki S."/>
            <person name="Suzuki T."/>
            <person name="Kaneko T."/>
            <person name="Yamada M."/>
            <person name="Tabata S."/>
            <person name="Kupfer D.M."/>
            <person name="Najar F.Z."/>
            <person name="Wiley G.B."/>
            <person name="Roe B."/>
            <person name="Binnewies T.T."/>
            <person name="Ussery D.W."/>
            <person name="D'Haeze W."/>
            <person name="Herder J.D."/>
            <person name="Gevers D."/>
            <person name="Vereecke D."/>
            <person name="Holsters M."/>
            <person name="Oyaizu H."/>
        </authorList>
    </citation>
    <scope>NUCLEOTIDE SEQUENCE [LARGE SCALE GENOMIC DNA]</scope>
    <source>
        <strain evidence="3">ATCC 43989 / DSM 5975 / JCM 20966 / LMG 6465 / NBRC 14845 / NCIMB 13405 / ORS 571</strain>
    </source>
</reference>
<dbReference type="Gene3D" id="2.30.40.10">
    <property type="entry name" value="Urease, subunit C, domain 1"/>
    <property type="match status" value="1"/>
</dbReference>
<dbReference type="InterPro" id="IPR051781">
    <property type="entry name" value="Metallo-dep_Hydrolase"/>
</dbReference>
<dbReference type="InterPro" id="IPR006680">
    <property type="entry name" value="Amidohydro-rel"/>
</dbReference>
<evidence type="ECO:0000313" key="3">
    <source>
        <dbReference type="Proteomes" id="UP000000270"/>
    </source>
</evidence>
<reference evidence="2 3" key="5">
    <citation type="journal article" date="2010" name="Appl. Environ. Microbiol.">
        <title>phrR-like gene praR of Azorhizobium caulinodans ORS571 is essential for symbiosis with Sesbania rostrata and is involved in expression of reb genes.</title>
        <authorList>
            <person name="Akiba N."/>
            <person name="Aono T."/>
            <person name="Toyazaki H."/>
            <person name="Sato S."/>
            <person name="Oyaizu H."/>
        </authorList>
    </citation>
    <scope>NUCLEOTIDE SEQUENCE [LARGE SCALE GENOMIC DNA]</scope>
    <source>
        <strain evidence="3">ATCC 43989 / DSM 5975 / JCM 20966 / LMG 6465 / NBRC 14845 / NCIMB 13405 / ORS 571</strain>
    </source>
</reference>
<dbReference type="InterPro" id="IPR032466">
    <property type="entry name" value="Metal_Hydrolase"/>
</dbReference>
<dbReference type="GO" id="GO:0016810">
    <property type="term" value="F:hydrolase activity, acting on carbon-nitrogen (but not peptide) bonds"/>
    <property type="evidence" value="ECO:0007669"/>
    <property type="project" value="InterPro"/>
</dbReference>
<dbReference type="InterPro" id="IPR057744">
    <property type="entry name" value="OTAase-like"/>
</dbReference>
<dbReference type="Gene3D" id="3.20.20.140">
    <property type="entry name" value="Metal-dependent hydrolases"/>
    <property type="match status" value="1"/>
</dbReference>
<feature type="domain" description="Amidohydrolase-related" evidence="1">
    <location>
        <begin position="52"/>
        <end position="400"/>
    </location>
</feature>
<dbReference type="SUPFAM" id="SSF51338">
    <property type="entry name" value="Composite domain of metallo-dependent hydrolases"/>
    <property type="match status" value="1"/>
</dbReference>
<reference evidence="3" key="2">
    <citation type="submission" date="2007-04" db="EMBL/GenBank/DDBJ databases">
        <title>Complete genome sequence of the nitrogen-fixing bacterium Azorhizobium caulinodans ORS571.</title>
        <authorList>
            <person name="Lee K.B."/>
            <person name="Backer P.D."/>
            <person name="Aono T."/>
            <person name="Liu C.T."/>
            <person name="Suzuki S."/>
            <person name="Suzuki T."/>
            <person name="Kaneko T."/>
            <person name="Yamada M."/>
            <person name="Tabata S."/>
            <person name="Kupfer D.M."/>
            <person name="Najar F.Z."/>
            <person name="Wiley G.B."/>
            <person name="Roe B."/>
            <person name="Binnewies T."/>
            <person name="Ussery D."/>
            <person name="Vereecke D."/>
            <person name="Gevers D."/>
            <person name="Holsters M."/>
            <person name="Oyaizu H."/>
        </authorList>
    </citation>
    <scope>NUCLEOTIDE SEQUENCE [LARGE SCALE GENOMIC DNA]</scope>
    <source>
        <strain evidence="3">ATCC 43989 / DSM 5975 / JCM 20966 / LMG 6465 / NBRC 14845 / NCIMB 13405 / ORS 571</strain>
    </source>
</reference>
<accession>A8IDV4</accession>
<proteinExistence type="predicted"/>